<dbReference type="EMBL" id="SRXW01000005">
    <property type="protein sequence ID" value="TGY87533.1"/>
    <property type="molecule type" value="Genomic_DNA"/>
</dbReference>
<dbReference type="OrthoDB" id="9771666at2"/>
<dbReference type="PANTHER" id="PTHR46623">
    <property type="entry name" value="CARBOXYMETHYLENEBUTENOLIDASE-RELATED"/>
    <property type="match status" value="1"/>
</dbReference>
<comment type="caution">
    <text evidence="2">The sequence shown here is derived from an EMBL/GenBank/DDBJ whole genome shotgun (WGS) entry which is preliminary data.</text>
</comment>
<dbReference type="Proteomes" id="UP000308054">
    <property type="component" value="Unassembled WGS sequence"/>
</dbReference>
<dbReference type="PANTHER" id="PTHR46623:SF6">
    <property type="entry name" value="ALPHA_BETA-HYDROLASES SUPERFAMILY PROTEIN"/>
    <property type="match status" value="1"/>
</dbReference>
<sequence length="220" mass="23302">MKAGFHTLTAADGFALPVYLAEPDGAARGHVLVIQEIFGPTANMKRIADSLAEAGYRAALPDLFARTGRTEPVAYGDPETGLALVGLLDPAGTDADLDAALDLLGDPERTGVLGFCWGGGLAWRTGARRQLPATVCYYPTRMGRHLPLAPDGEALVHLAEGDRHTPPEIVEAMRAAKPDLTVLSWKGEHGFHNPDRDGYAPGPAKAAWEATLEVFGRALG</sequence>
<name>A0A4S2GWX3_9PROT</name>
<evidence type="ECO:0000313" key="3">
    <source>
        <dbReference type="Proteomes" id="UP000308054"/>
    </source>
</evidence>
<reference evidence="2 3" key="1">
    <citation type="journal article" date="2017" name="Int. J. Syst. Evol. Microbiol.">
        <title>Marinicauda algicola sp. nov., isolated from a marine red alga Rhodosorus marinus.</title>
        <authorList>
            <person name="Jeong S.E."/>
            <person name="Jeon S.H."/>
            <person name="Chun B.H."/>
            <person name="Kim D.W."/>
            <person name="Jeon C.O."/>
        </authorList>
    </citation>
    <scope>NUCLEOTIDE SEQUENCE [LARGE SCALE GENOMIC DNA]</scope>
    <source>
        <strain evidence="2 3">JCM 31718</strain>
    </source>
</reference>
<dbReference type="GO" id="GO:0016787">
    <property type="term" value="F:hydrolase activity"/>
    <property type="evidence" value="ECO:0007669"/>
    <property type="project" value="UniProtKB-KW"/>
</dbReference>
<evidence type="ECO:0000313" key="2">
    <source>
        <dbReference type="EMBL" id="TGY87533.1"/>
    </source>
</evidence>
<dbReference type="RefSeq" id="WP_135997051.1">
    <property type="nucleotide sequence ID" value="NZ_CP071057.1"/>
</dbReference>
<keyword evidence="2" id="KW-0378">Hydrolase</keyword>
<dbReference type="InterPro" id="IPR051049">
    <property type="entry name" value="Dienelactone_hydrolase-like"/>
</dbReference>
<evidence type="ECO:0000259" key="1">
    <source>
        <dbReference type="Pfam" id="PF01738"/>
    </source>
</evidence>
<feature type="domain" description="Dienelactone hydrolase" evidence="1">
    <location>
        <begin position="17"/>
        <end position="218"/>
    </location>
</feature>
<organism evidence="2 3">
    <name type="scientific">Marinicauda algicola</name>
    <dbReference type="NCBI Taxonomy" id="2029849"/>
    <lineage>
        <taxon>Bacteria</taxon>
        <taxon>Pseudomonadati</taxon>
        <taxon>Pseudomonadota</taxon>
        <taxon>Alphaproteobacteria</taxon>
        <taxon>Maricaulales</taxon>
        <taxon>Maricaulaceae</taxon>
        <taxon>Marinicauda</taxon>
    </lineage>
</organism>
<protein>
    <submittedName>
        <fullName evidence="2">Dienelactone hydrolase family protein</fullName>
    </submittedName>
</protein>
<gene>
    <name evidence="2" type="ORF">E5163_13940</name>
</gene>
<dbReference type="Pfam" id="PF01738">
    <property type="entry name" value="DLH"/>
    <property type="match status" value="1"/>
</dbReference>
<dbReference type="SUPFAM" id="SSF53474">
    <property type="entry name" value="alpha/beta-Hydrolases"/>
    <property type="match status" value="1"/>
</dbReference>
<dbReference type="AlphaFoldDB" id="A0A4S2GWX3"/>
<dbReference type="Gene3D" id="3.40.50.1820">
    <property type="entry name" value="alpha/beta hydrolase"/>
    <property type="match status" value="1"/>
</dbReference>
<keyword evidence="3" id="KW-1185">Reference proteome</keyword>
<dbReference type="InterPro" id="IPR029058">
    <property type="entry name" value="AB_hydrolase_fold"/>
</dbReference>
<accession>A0A4S2GWX3</accession>
<dbReference type="InterPro" id="IPR002925">
    <property type="entry name" value="Dienelactn_hydro"/>
</dbReference>
<proteinExistence type="predicted"/>